<dbReference type="EMBL" id="MU006813">
    <property type="protein sequence ID" value="KAF2634891.1"/>
    <property type="molecule type" value="Genomic_DNA"/>
</dbReference>
<feature type="binding site" description="axial binding residue" evidence="5">
    <location>
        <position position="501"/>
    </location>
    <ligand>
        <name>heme</name>
        <dbReference type="ChEBI" id="CHEBI:30413"/>
    </ligand>
    <ligandPart>
        <name>Fe</name>
        <dbReference type="ChEBI" id="CHEBI:18248"/>
    </ligandPart>
</feature>
<dbReference type="GO" id="GO:0020037">
    <property type="term" value="F:heme binding"/>
    <property type="evidence" value="ECO:0007669"/>
    <property type="project" value="InterPro"/>
</dbReference>
<keyword evidence="4 5" id="KW-0408">Iron</keyword>
<gene>
    <name evidence="8" type="ORF">P280DRAFT_462842</name>
</gene>
<dbReference type="PROSITE" id="PS00086">
    <property type="entry name" value="CYTOCHROME_P450"/>
    <property type="match status" value="1"/>
</dbReference>
<dbReference type="CDD" id="cd11060">
    <property type="entry name" value="CYP57A1-like"/>
    <property type="match status" value="1"/>
</dbReference>
<organism evidence="8 9">
    <name type="scientific">Massarina eburnea CBS 473.64</name>
    <dbReference type="NCBI Taxonomy" id="1395130"/>
    <lineage>
        <taxon>Eukaryota</taxon>
        <taxon>Fungi</taxon>
        <taxon>Dikarya</taxon>
        <taxon>Ascomycota</taxon>
        <taxon>Pezizomycotina</taxon>
        <taxon>Dothideomycetes</taxon>
        <taxon>Pleosporomycetidae</taxon>
        <taxon>Pleosporales</taxon>
        <taxon>Massarineae</taxon>
        <taxon>Massarinaceae</taxon>
        <taxon>Massarina</taxon>
    </lineage>
</organism>
<dbReference type="PANTHER" id="PTHR24305:SF166">
    <property type="entry name" value="CYTOCHROME P450 12A4, MITOCHONDRIAL-RELATED"/>
    <property type="match status" value="1"/>
</dbReference>
<dbReference type="GO" id="GO:0016705">
    <property type="term" value="F:oxidoreductase activity, acting on paired donors, with incorporation or reduction of molecular oxygen"/>
    <property type="evidence" value="ECO:0007669"/>
    <property type="project" value="InterPro"/>
</dbReference>
<dbReference type="PRINTS" id="PR00385">
    <property type="entry name" value="P450"/>
</dbReference>
<reference evidence="8" key="1">
    <citation type="journal article" date="2020" name="Stud. Mycol.">
        <title>101 Dothideomycetes genomes: a test case for predicting lifestyles and emergence of pathogens.</title>
        <authorList>
            <person name="Haridas S."/>
            <person name="Albert R."/>
            <person name="Binder M."/>
            <person name="Bloem J."/>
            <person name="Labutti K."/>
            <person name="Salamov A."/>
            <person name="Andreopoulos B."/>
            <person name="Baker S."/>
            <person name="Barry K."/>
            <person name="Bills G."/>
            <person name="Bluhm B."/>
            <person name="Cannon C."/>
            <person name="Castanera R."/>
            <person name="Culley D."/>
            <person name="Daum C."/>
            <person name="Ezra D."/>
            <person name="Gonzalez J."/>
            <person name="Henrissat B."/>
            <person name="Kuo A."/>
            <person name="Liang C."/>
            <person name="Lipzen A."/>
            <person name="Lutzoni F."/>
            <person name="Magnuson J."/>
            <person name="Mondo S."/>
            <person name="Nolan M."/>
            <person name="Ohm R."/>
            <person name="Pangilinan J."/>
            <person name="Park H.-J."/>
            <person name="Ramirez L."/>
            <person name="Alfaro M."/>
            <person name="Sun H."/>
            <person name="Tritt A."/>
            <person name="Yoshinaga Y."/>
            <person name="Zwiers L.-H."/>
            <person name="Turgeon B."/>
            <person name="Goodwin S."/>
            <person name="Spatafora J."/>
            <person name="Crous P."/>
            <person name="Grigoriev I."/>
        </authorList>
    </citation>
    <scope>NUCLEOTIDE SEQUENCE</scope>
    <source>
        <strain evidence="8">CBS 473.64</strain>
    </source>
</reference>
<comment type="cofactor">
    <cofactor evidence="1 5">
        <name>heme</name>
        <dbReference type="ChEBI" id="CHEBI:30413"/>
    </cofactor>
</comment>
<evidence type="ECO:0000256" key="1">
    <source>
        <dbReference type="ARBA" id="ARBA00001971"/>
    </source>
</evidence>
<evidence type="ECO:0000313" key="8">
    <source>
        <dbReference type="EMBL" id="KAF2634891.1"/>
    </source>
</evidence>
<keyword evidence="6" id="KW-0503">Monooxygenase</keyword>
<protein>
    <submittedName>
        <fullName evidence="8">Cytochrome P450 oxidoreductase</fullName>
    </submittedName>
</protein>
<dbReference type="InterPro" id="IPR002401">
    <property type="entry name" value="Cyt_P450_E_grp-I"/>
</dbReference>
<dbReference type="InterPro" id="IPR050121">
    <property type="entry name" value="Cytochrome_P450_monoxygenase"/>
</dbReference>
<dbReference type="PANTHER" id="PTHR24305">
    <property type="entry name" value="CYTOCHROME P450"/>
    <property type="match status" value="1"/>
</dbReference>
<name>A0A6A6RKB5_9PLEO</name>
<keyword evidence="7" id="KW-0812">Transmembrane</keyword>
<evidence type="ECO:0000256" key="5">
    <source>
        <dbReference type="PIRSR" id="PIRSR602401-1"/>
    </source>
</evidence>
<dbReference type="OrthoDB" id="3934656at2759"/>
<dbReference type="SUPFAM" id="SSF48264">
    <property type="entry name" value="Cytochrome P450"/>
    <property type="match status" value="1"/>
</dbReference>
<dbReference type="InterPro" id="IPR017972">
    <property type="entry name" value="Cyt_P450_CS"/>
</dbReference>
<evidence type="ECO:0000313" key="9">
    <source>
        <dbReference type="Proteomes" id="UP000799753"/>
    </source>
</evidence>
<evidence type="ECO:0000256" key="7">
    <source>
        <dbReference type="SAM" id="Phobius"/>
    </source>
</evidence>
<evidence type="ECO:0000256" key="4">
    <source>
        <dbReference type="ARBA" id="ARBA00023004"/>
    </source>
</evidence>
<evidence type="ECO:0000256" key="2">
    <source>
        <dbReference type="ARBA" id="ARBA00010617"/>
    </source>
</evidence>
<keyword evidence="7" id="KW-0472">Membrane</keyword>
<dbReference type="InterPro" id="IPR001128">
    <property type="entry name" value="Cyt_P450"/>
</dbReference>
<dbReference type="PRINTS" id="PR00463">
    <property type="entry name" value="EP450I"/>
</dbReference>
<keyword evidence="6" id="KW-0560">Oxidoreductase</keyword>
<keyword evidence="5 6" id="KW-0349">Heme</keyword>
<evidence type="ECO:0000256" key="3">
    <source>
        <dbReference type="ARBA" id="ARBA00022723"/>
    </source>
</evidence>
<keyword evidence="3 5" id="KW-0479">Metal-binding</keyword>
<evidence type="ECO:0000256" key="6">
    <source>
        <dbReference type="RuleBase" id="RU000461"/>
    </source>
</evidence>
<dbReference type="Pfam" id="PF00067">
    <property type="entry name" value="p450"/>
    <property type="match status" value="1"/>
</dbReference>
<sequence>MEKVKISSSLSKRASEMLKRFEPTQKNVKNLTSQLEPFIPHHIHETKVCIPAKLTLWPSQIAKLTIILCILAFITWTIYIRYFHLSRIPGPFWAAYTRLWLSKTLASGESAKVFVDINKRYGPLARIGPNNLITDDPEVARSILAARSHYTRGPWFDSIRIDPHVANIVSERHTGKHNHLRHQMRAGYTGKEIEGTEQVIDARIADFMNRISSKWLSTPHQPTNFDIGQRIQFLALDVITHLCFGAPLGFMTQDRDVSDFVRTIEQQLPIVQHFSVFLEFNWLLKNLTRISLIKRLLLPRNTDTTGIGKIMGITQSVAGARFKPGAVQKKDMMGSFIKHGLSASEVEAEISISLVAGSDTTATSMRATLLAIITNPIAYSKLRAEISQGIRNGAISEPITDAESRKMPYLQACILEGLRRFPPITQLRERIVPPEGDMIHGYEIPGGTYIGLNAWGLQLNPVFGEDAHVFRPERWLEADPAQLAAMMRVWELIFGHGNTKCLGQGIAFMVLNKIFVELFRRFDISIVDPHRPWKSTCYGIFFQKDFFVRVSRSGIGSI</sequence>
<dbReference type="GO" id="GO:0004497">
    <property type="term" value="F:monooxygenase activity"/>
    <property type="evidence" value="ECO:0007669"/>
    <property type="project" value="UniProtKB-KW"/>
</dbReference>
<dbReference type="AlphaFoldDB" id="A0A6A6RKB5"/>
<dbReference type="Gene3D" id="1.10.630.10">
    <property type="entry name" value="Cytochrome P450"/>
    <property type="match status" value="1"/>
</dbReference>
<keyword evidence="9" id="KW-1185">Reference proteome</keyword>
<proteinExistence type="inferred from homology"/>
<feature type="transmembrane region" description="Helical" evidence="7">
    <location>
        <begin position="61"/>
        <end position="79"/>
    </location>
</feature>
<dbReference type="InterPro" id="IPR036396">
    <property type="entry name" value="Cyt_P450_sf"/>
</dbReference>
<comment type="similarity">
    <text evidence="2 6">Belongs to the cytochrome P450 family.</text>
</comment>
<dbReference type="GO" id="GO:0005506">
    <property type="term" value="F:iron ion binding"/>
    <property type="evidence" value="ECO:0007669"/>
    <property type="project" value="InterPro"/>
</dbReference>
<accession>A0A6A6RKB5</accession>
<keyword evidence="7" id="KW-1133">Transmembrane helix</keyword>
<dbReference type="Proteomes" id="UP000799753">
    <property type="component" value="Unassembled WGS sequence"/>
</dbReference>